<sequence length="179" mass="19932">MSSVFSPSTSITISAPGEKVFALLTDFSTWPSWNSFIPAARVLASDQSSNDVNSETHLKVGHRMHFDVCMPFFGQLRKVPGGSIEKVTVVETPTSPTNAEQGTWRVSWDQDGLPLFLLRTVRVNEVTELRTEDGTVQCTYRTYMTFDGPFAWFVKYTTGGKVQSGLELWAEDLKRAAEA</sequence>
<organism evidence="1 2">
    <name type="scientific">Saccharata proteae CBS 121410</name>
    <dbReference type="NCBI Taxonomy" id="1314787"/>
    <lineage>
        <taxon>Eukaryota</taxon>
        <taxon>Fungi</taxon>
        <taxon>Dikarya</taxon>
        <taxon>Ascomycota</taxon>
        <taxon>Pezizomycotina</taxon>
        <taxon>Dothideomycetes</taxon>
        <taxon>Dothideomycetes incertae sedis</taxon>
        <taxon>Botryosphaeriales</taxon>
        <taxon>Saccharataceae</taxon>
        <taxon>Saccharata</taxon>
    </lineage>
</organism>
<accession>A0A6A5YCZ8</accession>
<reference evidence="1" key="1">
    <citation type="journal article" date="2020" name="Stud. Mycol.">
        <title>101 Dothideomycetes genomes: a test case for predicting lifestyles and emergence of pathogens.</title>
        <authorList>
            <person name="Haridas S."/>
            <person name="Albert R."/>
            <person name="Binder M."/>
            <person name="Bloem J."/>
            <person name="Labutti K."/>
            <person name="Salamov A."/>
            <person name="Andreopoulos B."/>
            <person name="Baker S."/>
            <person name="Barry K."/>
            <person name="Bills G."/>
            <person name="Bluhm B."/>
            <person name="Cannon C."/>
            <person name="Castanera R."/>
            <person name="Culley D."/>
            <person name="Daum C."/>
            <person name="Ezra D."/>
            <person name="Gonzalez J."/>
            <person name="Henrissat B."/>
            <person name="Kuo A."/>
            <person name="Liang C."/>
            <person name="Lipzen A."/>
            <person name="Lutzoni F."/>
            <person name="Magnuson J."/>
            <person name="Mondo S."/>
            <person name="Nolan M."/>
            <person name="Ohm R."/>
            <person name="Pangilinan J."/>
            <person name="Park H.-J."/>
            <person name="Ramirez L."/>
            <person name="Alfaro M."/>
            <person name="Sun H."/>
            <person name="Tritt A."/>
            <person name="Yoshinaga Y."/>
            <person name="Zwiers L.-H."/>
            <person name="Turgeon B."/>
            <person name="Goodwin S."/>
            <person name="Spatafora J."/>
            <person name="Crous P."/>
            <person name="Grigoriev I."/>
        </authorList>
    </citation>
    <scope>NUCLEOTIDE SEQUENCE</scope>
    <source>
        <strain evidence="1">CBS 121410</strain>
    </source>
</reference>
<dbReference type="SUPFAM" id="SSF55961">
    <property type="entry name" value="Bet v1-like"/>
    <property type="match status" value="1"/>
</dbReference>
<evidence type="ECO:0008006" key="3">
    <source>
        <dbReference type="Google" id="ProtNLM"/>
    </source>
</evidence>
<evidence type="ECO:0000313" key="2">
    <source>
        <dbReference type="Proteomes" id="UP000799776"/>
    </source>
</evidence>
<dbReference type="InterPro" id="IPR019587">
    <property type="entry name" value="Polyketide_cyclase/dehydratase"/>
</dbReference>
<dbReference type="Gene3D" id="3.30.530.20">
    <property type="match status" value="1"/>
</dbReference>
<gene>
    <name evidence="1" type="ORF">K490DRAFT_38798</name>
</gene>
<dbReference type="Pfam" id="PF10604">
    <property type="entry name" value="Polyketide_cyc2"/>
    <property type="match status" value="1"/>
</dbReference>
<evidence type="ECO:0000313" key="1">
    <source>
        <dbReference type="EMBL" id="KAF2088731.1"/>
    </source>
</evidence>
<name>A0A6A5YCZ8_9PEZI</name>
<protein>
    <recommendedName>
        <fullName evidence="3">Bet v1-like protein</fullName>
    </recommendedName>
</protein>
<proteinExistence type="predicted"/>
<dbReference type="InterPro" id="IPR023393">
    <property type="entry name" value="START-like_dom_sf"/>
</dbReference>
<dbReference type="AlphaFoldDB" id="A0A6A5YCZ8"/>
<dbReference type="Proteomes" id="UP000799776">
    <property type="component" value="Unassembled WGS sequence"/>
</dbReference>
<dbReference type="OrthoDB" id="509124at2759"/>
<dbReference type="EMBL" id="ML978715">
    <property type="protein sequence ID" value="KAF2088731.1"/>
    <property type="molecule type" value="Genomic_DNA"/>
</dbReference>
<dbReference type="CDD" id="cd07822">
    <property type="entry name" value="SRPBCC_4"/>
    <property type="match status" value="1"/>
</dbReference>
<keyword evidence="2" id="KW-1185">Reference proteome</keyword>